<keyword evidence="2" id="KW-1185">Reference proteome</keyword>
<gene>
    <name evidence="1" type="ORF">ARTHRO_11277</name>
</gene>
<organism evidence="1 2">
    <name type="scientific">Limnospira indica PCC 8005</name>
    <dbReference type="NCBI Taxonomy" id="376219"/>
    <lineage>
        <taxon>Bacteria</taxon>
        <taxon>Bacillati</taxon>
        <taxon>Cyanobacteriota</taxon>
        <taxon>Cyanophyceae</taxon>
        <taxon>Oscillatoriophycideae</taxon>
        <taxon>Oscillatoriales</taxon>
        <taxon>Sirenicapillariaceae</taxon>
        <taxon>Limnospira</taxon>
    </lineage>
</organism>
<protein>
    <submittedName>
        <fullName evidence="1">Uncharacterized protein</fullName>
    </submittedName>
</protein>
<evidence type="ECO:0000313" key="2">
    <source>
        <dbReference type="Proteomes" id="UP000032946"/>
    </source>
</evidence>
<dbReference type="Proteomes" id="UP000032946">
    <property type="component" value="Chromosome"/>
</dbReference>
<evidence type="ECO:0000313" key="1">
    <source>
        <dbReference type="EMBL" id="CDM93604.1"/>
    </source>
</evidence>
<accession>A0A9P1KCN0</accession>
<name>A0A9P1KCN0_9CYAN</name>
<proteinExistence type="predicted"/>
<dbReference type="AlphaFoldDB" id="A0A9P1KCN0"/>
<reference evidence="1 2" key="1">
    <citation type="submission" date="2014-02" db="EMBL/GenBank/DDBJ databases">
        <authorList>
            <person name="Genoscope - CEA"/>
        </authorList>
    </citation>
    <scope>NUCLEOTIDE SEQUENCE [LARGE SCALE GENOMIC DNA]</scope>
    <source>
        <strain evidence="1 2">PCC 8005</strain>
    </source>
</reference>
<sequence>MRGVQPLRGFESLPLRSQLTWWGKTNKAMSLLPNVCKQLPIHTDKYLG</sequence>
<dbReference type="EMBL" id="FO818640">
    <property type="protein sequence ID" value="CDM93604.1"/>
    <property type="molecule type" value="Genomic_DNA"/>
</dbReference>